<sequence length="58" mass="6276">MESIGNHYLTGGKEKEKRKQGAALPPLQIPPAKGASPLDHFIGILVATCYPRKIYALS</sequence>
<accession>A0A0F3GHH2</accession>
<name>A0A0F3GHH2_9BACT</name>
<keyword evidence="3" id="KW-1185">Reference proteome</keyword>
<organism evidence="2 3">
    <name type="scientific">Candidatus Magnetobacterium bavaricum</name>
    <dbReference type="NCBI Taxonomy" id="29290"/>
    <lineage>
        <taxon>Bacteria</taxon>
        <taxon>Pseudomonadati</taxon>
        <taxon>Nitrospirota</taxon>
        <taxon>Thermodesulfovibrionia</taxon>
        <taxon>Thermodesulfovibrionales</taxon>
        <taxon>Candidatus Magnetobacteriaceae</taxon>
        <taxon>Candidatus Magnetobacterium</taxon>
    </lineage>
</organism>
<comment type="caution">
    <text evidence="2">The sequence shown here is derived from an EMBL/GenBank/DDBJ whole genome shotgun (WGS) entry which is preliminary data.</text>
</comment>
<evidence type="ECO:0000256" key="1">
    <source>
        <dbReference type="SAM" id="MobiDB-lite"/>
    </source>
</evidence>
<gene>
    <name evidence="2" type="ORF">MBAV_006417</name>
</gene>
<evidence type="ECO:0000313" key="2">
    <source>
        <dbReference type="EMBL" id="KJU81390.1"/>
    </source>
</evidence>
<reference evidence="2 3" key="1">
    <citation type="submission" date="2015-02" db="EMBL/GenBank/DDBJ databases">
        <title>Single-cell genomics of uncultivated deep-branching MTB reveals a conserved set of magnetosome genes.</title>
        <authorList>
            <person name="Kolinko S."/>
            <person name="Richter M."/>
            <person name="Glockner F.O."/>
            <person name="Brachmann A."/>
            <person name="Schuler D."/>
        </authorList>
    </citation>
    <scope>NUCLEOTIDE SEQUENCE [LARGE SCALE GENOMIC DNA]</scope>
    <source>
        <strain evidence="2">TM-1</strain>
    </source>
</reference>
<proteinExistence type="predicted"/>
<feature type="non-terminal residue" evidence="2">
    <location>
        <position position="58"/>
    </location>
</feature>
<dbReference type="Proteomes" id="UP000033423">
    <property type="component" value="Unassembled WGS sequence"/>
</dbReference>
<protein>
    <submittedName>
        <fullName evidence="2">Uncharacterized protein</fullName>
    </submittedName>
</protein>
<evidence type="ECO:0000313" key="3">
    <source>
        <dbReference type="Proteomes" id="UP000033423"/>
    </source>
</evidence>
<feature type="region of interest" description="Disordered" evidence="1">
    <location>
        <begin position="1"/>
        <end position="29"/>
    </location>
</feature>
<dbReference type="EMBL" id="LACI01002719">
    <property type="protein sequence ID" value="KJU81390.1"/>
    <property type="molecule type" value="Genomic_DNA"/>
</dbReference>
<dbReference type="AlphaFoldDB" id="A0A0F3GHH2"/>